<accession>A0ABW4A8N9</accession>
<dbReference type="Proteomes" id="UP001597183">
    <property type="component" value="Unassembled WGS sequence"/>
</dbReference>
<evidence type="ECO:0000256" key="1">
    <source>
        <dbReference type="SAM" id="MobiDB-lite"/>
    </source>
</evidence>
<proteinExistence type="predicted"/>
<comment type="caution">
    <text evidence="2">The sequence shown here is derived from an EMBL/GenBank/DDBJ whole genome shotgun (WGS) entry which is preliminary data.</text>
</comment>
<dbReference type="RefSeq" id="WP_317787835.1">
    <property type="nucleotide sequence ID" value="NZ_AP028461.1"/>
</dbReference>
<evidence type="ECO:0000313" key="2">
    <source>
        <dbReference type="EMBL" id="MFD1366923.1"/>
    </source>
</evidence>
<keyword evidence="3" id="KW-1185">Reference proteome</keyword>
<sequence length="139" mass="15054">MSSKQRRPQIRRGLEGNRVVLVAPRNDLSGADLRRVMDEIAAAHWVLATIVDPADWRTAFRLILDGDADILLTTRHEHLPAIQLVRGCPLKAMPVVGESSVPTPSEQGGALPPSTPSRQPFNGGTAGSRRPNVLRRGVA</sequence>
<evidence type="ECO:0000313" key="3">
    <source>
        <dbReference type="Proteomes" id="UP001597183"/>
    </source>
</evidence>
<gene>
    <name evidence="2" type="ORF">ACFQ5G_16345</name>
</gene>
<dbReference type="EMBL" id="JBHTMK010000019">
    <property type="protein sequence ID" value="MFD1366923.1"/>
    <property type="molecule type" value="Genomic_DNA"/>
</dbReference>
<reference evidence="3" key="1">
    <citation type="journal article" date="2019" name="Int. J. Syst. Evol. Microbiol.">
        <title>The Global Catalogue of Microorganisms (GCM) 10K type strain sequencing project: providing services to taxonomists for standard genome sequencing and annotation.</title>
        <authorList>
            <consortium name="The Broad Institute Genomics Platform"/>
            <consortium name="The Broad Institute Genome Sequencing Center for Infectious Disease"/>
            <person name="Wu L."/>
            <person name="Ma J."/>
        </authorList>
    </citation>
    <scope>NUCLEOTIDE SEQUENCE [LARGE SCALE GENOMIC DNA]</scope>
    <source>
        <strain evidence="3">CCM 7526</strain>
    </source>
</reference>
<feature type="region of interest" description="Disordered" evidence="1">
    <location>
        <begin position="95"/>
        <end position="139"/>
    </location>
</feature>
<protein>
    <submittedName>
        <fullName evidence="2">Uncharacterized protein</fullName>
    </submittedName>
</protein>
<organism evidence="2 3">
    <name type="scientific">Actinoplanes sichuanensis</name>
    <dbReference type="NCBI Taxonomy" id="512349"/>
    <lineage>
        <taxon>Bacteria</taxon>
        <taxon>Bacillati</taxon>
        <taxon>Actinomycetota</taxon>
        <taxon>Actinomycetes</taxon>
        <taxon>Micromonosporales</taxon>
        <taxon>Micromonosporaceae</taxon>
        <taxon>Actinoplanes</taxon>
    </lineage>
</organism>
<name>A0ABW4A8N9_9ACTN</name>